<dbReference type="HOGENOM" id="CLU_2027646_0_0_1"/>
<proteinExistence type="predicted"/>
<reference evidence="1 2" key="1">
    <citation type="submission" date="2014-04" db="EMBL/GenBank/DDBJ databases">
        <authorList>
            <consortium name="DOE Joint Genome Institute"/>
            <person name="Kuo A."/>
            <person name="Kohler A."/>
            <person name="Costa M.D."/>
            <person name="Nagy L.G."/>
            <person name="Floudas D."/>
            <person name="Copeland A."/>
            <person name="Barry K.W."/>
            <person name="Cichocki N."/>
            <person name="Veneault-Fourrey C."/>
            <person name="LaButti K."/>
            <person name="Lindquist E.A."/>
            <person name="Lipzen A."/>
            <person name="Lundell T."/>
            <person name="Morin E."/>
            <person name="Murat C."/>
            <person name="Sun H."/>
            <person name="Tunlid A."/>
            <person name="Henrissat B."/>
            <person name="Grigoriev I.V."/>
            <person name="Hibbett D.S."/>
            <person name="Martin F."/>
            <person name="Nordberg H.P."/>
            <person name="Cantor M.N."/>
            <person name="Hua S.X."/>
        </authorList>
    </citation>
    <scope>NUCLEOTIDE SEQUENCE [LARGE SCALE GENOMIC DNA]</scope>
    <source>
        <strain evidence="1 2">441</strain>
    </source>
</reference>
<name>A0A0C9ZLU4_9AGAM</name>
<dbReference type="Proteomes" id="UP000054018">
    <property type="component" value="Unassembled WGS sequence"/>
</dbReference>
<keyword evidence="2" id="KW-1185">Reference proteome</keyword>
<reference evidence="2" key="2">
    <citation type="submission" date="2015-01" db="EMBL/GenBank/DDBJ databases">
        <title>Evolutionary Origins and Diversification of the Mycorrhizal Mutualists.</title>
        <authorList>
            <consortium name="DOE Joint Genome Institute"/>
            <consortium name="Mycorrhizal Genomics Consortium"/>
            <person name="Kohler A."/>
            <person name="Kuo A."/>
            <person name="Nagy L.G."/>
            <person name="Floudas D."/>
            <person name="Copeland A."/>
            <person name="Barry K.W."/>
            <person name="Cichocki N."/>
            <person name="Veneault-Fourrey C."/>
            <person name="LaButti K."/>
            <person name="Lindquist E.A."/>
            <person name="Lipzen A."/>
            <person name="Lundell T."/>
            <person name="Morin E."/>
            <person name="Murat C."/>
            <person name="Riley R."/>
            <person name="Ohm R."/>
            <person name="Sun H."/>
            <person name="Tunlid A."/>
            <person name="Henrissat B."/>
            <person name="Grigoriev I.V."/>
            <person name="Hibbett D.S."/>
            <person name="Martin F."/>
        </authorList>
    </citation>
    <scope>NUCLEOTIDE SEQUENCE [LARGE SCALE GENOMIC DNA]</scope>
    <source>
        <strain evidence="2">441</strain>
    </source>
</reference>
<dbReference type="AlphaFoldDB" id="A0A0C9ZLU4"/>
<protein>
    <submittedName>
        <fullName evidence="1">Uncharacterized protein</fullName>
    </submittedName>
</protein>
<dbReference type="EMBL" id="KN833699">
    <property type="protein sequence ID" value="KIK26869.1"/>
    <property type="molecule type" value="Genomic_DNA"/>
</dbReference>
<evidence type="ECO:0000313" key="1">
    <source>
        <dbReference type="EMBL" id="KIK26869.1"/>
    </source>
</evidence>
<evidence type="ECO:0000313" key="2">
    <source>
        <dbReference type="Proteomes" id="UP000054018"/>
    </source>
</evidence>
<sequence length="122" mass="13698">MYAIDLASCSTRYVSLAFVPPDATCSSVPLADSFRGSNENLESTFRPLSLVSRESKPVMIPQDHDVLSELPCLALVYSAGKVLDNFFRFLFDGTRVRGWQRLRAENFQAQADGWREAVDVMM</sequence>
<organism evidence="1 2">
    <name type="scientific">Pisolithus microcarpus 441</name>
    <dbReference type="NCBI Taxonomy" id="765257"/>
    <lineage>
        <taxon>Eukaryota</taxon>
        <taxon>Fungi</taxon>
        <taxon>Dikarya</taxon>
        <taxon>Basidiomycota</taxon>
        <taxon>Agaricomycotina</taxon>
        <taxon>Agaricomycetes</taxon>
        <taxon>Agaricomycetidae</taxon>
        <taxon>Boletales</taxon>
        <taxon>Sclerodermatineae</taxon>
        <taxon>Pisolithaceae</taxon>
        <taxon>Pisolithus</taxon>
    </lineage>
</organism>
<accession>A0A0C9ZLU4</accession>
<gene>
    <name evidence="1" type="ORF">PISMIDRAFT_231711</name>
</gene>